<name>A0A0A9BAG0_ARUDO</name>
<dbReference type="AlphaFoldDB" id="A0A0A9BAG0"/>
<accession>A0A0A9BAG0</accession>
<organism evidence="1">
    <name type="scientific">Arundo donax</name>
    <name type="common">Giant reed</name>
    <name type="synonym">Donax arundinaceus</name>
    <dbReference type="NCBI Taxonomy" id="35708"/>
    <lineage>
        <taxon>Eukaryota</taxon>
        <taxon>Viridiplantae</taxon>
        <taxon>Streptophyta</taxon>
        <taxon>Embryophyta</taxon>
        <taxon>Tracheophyta</taxon>
        <taxon>Spermatophyta</taxon>
        <taxon>Magnoliopsida</taxon>
        <taxon>Liliopsida</taxon>
        <taxon>Poales</taxon>
        <taxon>Poaceae</taxon>
        <taxon>PACMAD clade</taxon>
        <taxon>Arundinoideae</taxon>
        <taxon>Arundineae</taxon>
        <taxon>Arundo</taxon>
    </lineage>
</organism>
<evidence type="ECO:0000313" key="1">
    <source>
        <dbReference type="EMBL" id="JAD60964.1"/>
    </source>
</evidence>
<dbReference type="EMBL" id="GBRH01236931">
    <property type="protein sequence ID" value="JAD60964.1"/>
    <property type="molecule type" value="Transcribed_RNA"/>
</dbReference>
<sequence>MNSAATNKVKDVKKLLGHYISK</sequence>
<proteinExistence type="predicted"/>
<protein>
    <submittedName>
        <fullName evidence="1">Uncharacterized protein</fullName>
    </submittedName>
</protein>
<reference evidence="1" key="2">
    <citation type="journal article" date="2015" name="Data Brief">
        <title>Shoot transcriptome of the giant reed, Arundo donax.</title>
        <authorList>
            <person name="Barrero R.A."/>
            <person name="Guerrero F.D."/>
            <person name="Moolhuijzen P."/>
            <person name="Goolsby J.A."/>
            <person name="Tidwell J."/>
            <person name="Bellgard S.E."/>
            <person name="Bellgard M.I."/>
        </authorList>
    </citation>
    <scope>NUCLEOTIDE SEQUENCE</scope>
    <source>
        <tissue evidence="1">Shoot tissue taken approximately 20 cm above the soil surface</tissue>
    </source>
</reference>
<reference evidence="1" key="1">
    <citation type="submission" date="2014-09" db="EMBL/GenBank/DDBJ databases">
        <authorList>
            <person name="Magalhaes I.L.F."/>
            <person name="Oliveira U."/>
            <person name="Santos F.R."/>
            <person name="Vidigal T.H.D.A."/>
            <person name="Brescovit A.D."/>
            <person name="Santos A.J."/>
        </authorList>
    </citation>
    <scope>NUCLEOTIDE SEQUENCE</scope>
    <source>
        <tissue evidence="1">Shoot tissue taken approximately 20 cm above the soil surface</tissue>
    </source>
</reference>